<evidence type="ECO:0000313" key="1">
    <source>
        <dbReference type="EMBL" id="KAG9345837.1"/>
    </source>
</evidence>
<reference evidence="1" key="1">
    <citation type="thesis" date="2021" institute="BYU ScholarsArchive" country="Provo, UT, USA">
        <title>Applications of and Algorithms for Genome Assembly and Genomic Analyses with an Emphasis on Marine Teleosts.</title>
        <authorList>
            <person name="Pickett B.D."/>
        </authorList>
    </citation>
    <scope>NUCLEOTIDE SEQUENCE</scope>
    <source>
        <strain evidence="1">HI-2016</strain>
    </source>
</reference>
<dbReference type="Proteomes" id="UP000824540">
    <property type="component" value="Unassembled WGS sequence"/>
</dbReference>
<organism evidence="1 2">
    <name type="scientific">Albula glossodonta</name>
    <name type="common">roundjaw bonefish</name>
    <dbReference type="NCBI Taxonomy" id="121402"/>
    <lineage>
        <taxon>Eukaryota</taxon>
        <taxon>Metazoa</taxon>
        <taxon>Chordata</taxon>
        <taxon>Craniata</taxon>
        <taxon>Vertebrata</taxon>
        <taxon>Euteleostomi</taxon>
        <taxon>Actinopterygii</taxon>
        <taxon>Neopterygii</taxon>
        <taxon>Teleostei</taxon>
        <taxon>Albuliformes</taxon>
        <taxon>Albulidae</taxon>
        <taxon>Albula</taxon>
    </lineage>
</organism>
<evidence type="ECO:0000313" key="2">
    <source>
        <dbReference type="Proteomes" id="UP000824540"/>
    </source>
</evidence>
<accession>A0A8T2PAW3</accession>
<sequence length="142" mass="16063">MGKTAESSFTGEGASPIGRVFIRLSGFLEALVFYYTTLTDWELHSRQTAKRPAVVEPTPHFSHTPPILPHSSHPPFSPGFLLSVDCWGSWREVLAGGRRESKRSRGTVFFSDRKREEGGRFCPTTYACLAPSRFRTRPFRQE</sequence>
<dbReference type="EMBL" id="JAFBMS010000017">
    <property type="protein sequence ID" value="KAG9345837.1"/>
    <property type="molecule type" value="Genomic_DNA"/>
</dbReference>
<comment type="caution">
    <text evidence="1">The sequence shown here is derived from an EMBL/GenBank/DDBJ whole genome shotgun (WGS) entry which is preliminary data.</text>
</comment>
<keyword evidence="2" id="KW-1185">Reference proteome</keyword>
<protein>
    <submittedName>
        <fullName evidence="1">Uncharacterized protein</fullName>
    </submittedName>
</protein>
<dbReference type="AlphaFoldDB" id="A0A8T2PAW3"/>
<proteinExistence type="predicted"/>
<gene>
    <name evidence="1" type="ORF">JZ751_008993</name>
</gene>
<name>A0A8T2PAW3_9TELE</name>